<dbReference type="Proteomes" id="UP000277871">
    <property type="component" value="Unassembled WGS sequence"/>
</dbReference>
<protein>
    <submittedName>
        <fullName evidence="8">ABC transporter substrate-binding protein</fullName>
    </submittedName>
</protein>
<name>A0A3L9L9S5_9MICC</name>
<dbReference type="EMBL" id="RDEX01000001">
    <property type="protein sequence ID" value="RLY94639.1"/>
    <property type="molecule type" value="Genomic_DNA"/>
</dbReference>
<reference evidence="8 9" key="1">
    <citation type="submission" date="2018-10" db="EMBL/GenBank/DDBJ databases">
        <title>Kocuria tytonicola, new bacteria from the preen glands of American barn owls (Tyto furcata).</title>
        <authorList>
            <person name="Braun M.S."/>
            <person name="Wang E."/>
            <person name="Zimmermann S."/>
            <person name="Boutin S."/>
            <person name="Wagner H."/>
            <person name="Wink M."/>
        </authorList>
    </citation>
    <scope>NUCLEOTIDE SEQUENCE [LARGE SCALE GENOMIC DNA]</scope>
    <source>
        <strain evidence="8 9">473</strain>
    </source>
</reference>
<comment type="similarity">
    <text evidence="5">Belongs to the bacterial solute-binding protein 9 family.</text>
</comment>
<dbReference type="SUPFAM" id="SSF53807">
    <property type="entry name" value="Helical backbone' metal receptor"/>
    <property type="match status" value="1"/>
</dbReference>
<evidence type="ECO:0000256" key="7">
    <source>
        <dbReference type="SAM" id="SignalP"/>
    </source>
</evidence>
<dbReference type="PRINTS" id="PR00691">
    <property type="entry name" value="ADHESINB"/>
</dbReference>
<keyword evidence="4 7" id="KW-0732">Signal</keyword>
<sequence>MTAPRTRRSAARGTVALGALAALVLTGCSAPGGAQGSGDGGGSGKIHVVTSTNVYSDLAAQVGGDRVEATPVIDSGAQDPHSYEASPQDRLTVEKADLLVRNGGGYDQFMTDLARDGQHVVDAVAVSGLQSEQEKDAAEHEHAGHSEEGHHHHHAGFNEHVWYDVESMAKVVERIGQQLGEVDRDNAQYYTDNAQRVKTELDSLDAKVEGLGATGGYVATEPVPGYLLEDAGLHDDTPAEFTEAIDAGTDAPPAVLNQTLGQVKDDHVRLLAVNKQTATGQADRLRSAAQEAGTPVVEFSETVPEGQNYQQWMAENVDHVAEAVKK</sequence>
<dbReference type="GO" id="GO:0046872">
    <property type="term" value="F:metal ion binding"/>
    <property type="evidence" value="ECO:0007669"/>
    <property type="project" value="UniProtKB-KW"/>
</dbReference>
<evidence type="ECO:0000256" key="5">
    <source>
        <dbReference type="RuleBase" id="RU003512"/>
    </source>
</evidence>
<dbReference type="InterPro" id="IPR006129">
    <property type="entry name" value="AdhesinB"/>
</dbReference>
<keyword evidence="3" id="KW-0479">Metal-binding</keyword>
<dbReference type="InterPro" id="IPR050492">
    <property type="entry name" value="Bact_metal-bind_prot9"/>
</dbReference>
<feature type="region of interest" description="Disordered" evidence="6">
    <location>
        <begin position="131"/>
        <end position="153"/>
    </location>
</feature>
<dbReference type="PANTHER" id="PTHR42953:SF1">
    <property type="entry name" value="METAL-BINDING PROTEIN HI_0362-RELATED"/>
    <property type="match status" value="1"/>
</dbReference>
<feature type="region of interest" description="Disordered" evidence="6">
    <location>
        <begin position="71"/>
        <end position="90"/>
    </location>
</feature>
<keyword evidence="2 5" id="KW-0813">Transport</keyword>
<organism evidence="8 9">
    <name type="scientific">Kocuria tytonicola</name>
    <dbReference type="NCBI Taxonomy" id="2055946"/>
    <lineage>
        <taxon>Bacteria</taxon>
        <taxon>Bacillati</taxon>
        <taxon>Actinomycetota</taxon>
        <taxon>Actinomycetes</taxon>
        <taxon>Micrococcales</taxon>
        <taxon>Micrococcaceae</taxon>
        <taxon>Kocuria</taxon>
    </lineage>
</organism>
<dbReference type="PROSITE" id="PS51257">
    <property type="entry name" value="PROKAR_LIPOPROTEIN"/>
    <property type="match status" value="1"/>
</dbReference>
<evidence type="ECO:0000256" key="1">
    <source>
        <dbReference type="ARBA" id="ARBA00004196"/>
    </source>
</evidence>
<dbReference type="InterPro" id="IPR006128">
    <property type="entry name" value="Lipoprotein_PsaA-like"/>
</dbReference>
<proteinExistence type="inferred from homology"/>
<feature type="signal peptide" evidence="7">
    <location>
        <begin position="1"/>
        <end position="34"/>
    </location>
</feature>
<dbReference type="PROSITE" id="PS51318">
    <property type="entry name" value="TAT"/>
    <property type="match status" value="1"/>
</dbReference>
<dbReference type="GO" id="GO:0007155">
    <property type="term" value="P:cell adhesion"/>
    <property type="evidence" value="ECO:0007669"/>
    <property type="project" value="InterPro"/>
</dbReference>
<dbReference type="PANTHER" id="PTHR42953">
    <property type="entry name" value="HIGH-AFFINITY ZINC UPTAKE SYSTEM PROTEIN ZNUA-RELATED"/>
    <property type="match status" value="1"/>
</dbReference>
<dbReference type="Pfam" id="PF01297">
    <property type="entry name" value="ZnuA"/>
    <property type="match status" value="1"/>
</dbReference>
<feature type="chain" id="PRO_5038493454" evidence="7">
    <location>
        <begin position="35"/>
        <end position="326"/>
    </location>
</feature>
<dbReference type="InterPro" id="IPR006311">
    <property type="entry name" value="TAT_signal"/>
</dbReference>
<feature type="compositionally biased region" description="Basic and acidic residues" evidence="6">
    <location>
        <begin position="132"/>
        <end position="150"/>
    </location>
</feature>
<dbReference type="AlphaFoldDB" id="A0A3L9L9S5"/>
<evidence type="ECO:0000256" key="4">
    <source>
        <dbReference type="ARBA" id="ARBA00022729"/>
    </source>
</evidence>
<evidence type="ECO:0000313" key="8">
    <source>
        <dbReference type="EMBL" id="RLY94639.1"/>
    </source>
</evidence>
<dbReference type="InterPro" id="IPR006127">
    <property type="entry name" value="ZnuA-like"/>
</dbReference>
<dbReference type="GO" id="GO:0030313">
    <property type="term" value="C:cell envelope"/>
    <property type="evidence" value="ECO:0007669"/>
    <property type="project" value="UniProtKB-SubCell"/>
</dbReference>
<evidence type="ECO:0000313" key="9">
    <source>
        <dbReference type="Proteomes" id="UP000277871"/>
    </source>
</evidence>
<comment type="subcellular location">
    <subcellularLocation>
        <location evidence="1">Cell envelope</location>
    </subcellularLocation>
</comment>
<evidence type="ECO:0000256" key="2">
    <source>
        <dbReference type="ARBA" id="ARBA00022448"/>
    </source>
</evidence>
<dbReference type="PRINTS" id="PR00690">
    <property type="entry name" value="ADHESNFAMILY"/>
</dbReference>
<accession>A0A3L9L9S5</accession>
<comment type="caution">
    <text evidence="8">The sequence shown here is derived from an EMBL/GenBank/DDBJ whole genome shotgun (WGS) entry which is preliminary data.</text>
</comment>
<dbReference type="GO" id="GO:0030001">
    <property type="term" value="P:metal ion transport"/>
    <property type="evidence" value="ECO:0007669"/>
    <property type="project" value="InterPro"/>
</dbReference>
<dbReference type="RefSeq" id="WP_121864422.1">
    <property type="nucleotide sequence ID" value="NZ_RDEX01000001.1"/>
</dbReference>
<evidence type="ECO:0000256" key="3">
    <source>
        <dbReference type="ARBA" id="ARBA00022723"/>
    </source>
</evidence>
<keyword evidence="9" id="KW-1185">Reference proteome</keyword>
<evidence type="ECO:0000256" key="6">
    <source>
        <dbReference type="SAM" id="MobiDB-lite"/>
    </source>
</evidence>
<gene>
    <name evidence="8" type="ORF">EAE32_05645</name>
</gene>
<dbReference type="Gene3D" id="3.40.50.1980">
    <property type="entry name" value="Nitrogenase molybdenum iron protein domain"/>
    <property type="match status" value="2"/>
</dbReference>